<reference evidence="1" key="1">
    <citation type="submission" date="2018-06" db="EMBL/GenBank/DDBJ databases">
        <authorList>
            <person name="Zhirakovskaya E."/>
        </authorList>
    </citation>
    <scope>NUCLEOTIDE SEQUENCE</scope>
</reference>
<proteinExistence type="predicted"/>
<dbReference type="AlphaFoldDB" id="A0A3B1DIR3"/>
<sequence>MNISQNKIKNNEIKPETEKIQRPWFVTILCVLGVLLSGYMFFTVVVFYFFSRGFTQEGKVMMIVLNLIAIAHLVISYSYWMMKRWGLYVYSISLVSGYNPFIYNMLQIHIFSLATLFFIYRRELSKLLRSKSVTKCNIKNQNVTEYSFQLDQ</sequence>
<name>A0A3B1DIR3_9ZZZZ</name>
<evidence type="ECO:0000313" key="1">
    <source>
        <dbReference type="EMBL" id="VAX36653.1"/>
    </source>
</evidence>
<dbReference type="EMBL" id="UOGJ01000105">
    <property type="protein sequence ID" value="VAX36653.1"/>
    <property type="molecule type" value="Genomic_DNA"/>
</dbReference>
<gene>
    <name evidence="1" type="ORF">MNBD_UNCLBAC01-1199</name>
</gene>
<accession>A0A3B1DIR3</accession>
<protein>
    <submittedName>
        <fullName evidence="1">Uncharacterized protein</fullName>
    </submittedName>
</protein>
<organism evidence="1">
    <name type="scientific">hydrothermal vent metagenome</name>
    <dbReference type="NCBI Taxonomy" id="652676"/>
    <lineage>
        <taxon>unclassified sequences</taxon>
        <taxon>metagenomes</taxon>
        <taxon>ecological metagenomes</taxon>
    </lineage>
</organism>